<comment type="caution">
    <text evidence="3">The sequence shown here is derived from an EMBL/GenBank/DDBJ whole genome shotgun (WGS) entry which is preliminary data.</text>
</comment>
<accession>A0AAD7KD32</accession>
<feature type="compositionally biased region" description="Pro residues" evidence="1">
    <location>
        <begin position="123"/>
        <end position="132"/>
    </location>
</feature>
<feature type="compositionally biased region" description="Basic and acidic residues" evidence="1">
    <location>
        <begin position="54"/>
        <end position="79"/>
    </location>
</feature>
<organism evidence="3 4">
    <name type="scientific">Mycena maculata</name>
    <dbReference type="NCBI Taxonomy" id="230809"/>
    <lineage>
        <taxon>Eukaryota</taxon>
        <taxon>Fungi</taxon>
        <taxon>Dikarya</taxon>
        <taxon>Basidiomycota</taxon>
        <taxon>Agaricomycotina</taxon>
        <taxon>Agaricomycetes</taxon>
        <taxon>Agaricomycetidae</taxon>
        <taxon>Agaricales</taxon>
        <taxon>Marasmiineae</taxon>
        <taxon>Mycenaceae</taxon>
        <taxon>Mycena</taxon>
    </lineage>
</organism>
<feature type="compositionally biased region" description="Basic and acidic residues" evidence="1">
    <location>
        <begin position="26"/>
        <end position="46"/>
    </location>
</feature>
<evidence type="ECO:0000259" key="2">
    <source>
        <dbReference type="Pfam" id="PF20149"/>
    </source>
</evidence>
<dbReference type="Pfam" id="PF20149">
    <property type="entry name" value="DUF6532"/>
    <property type="match status" value="1"/>
</dbReference>
<proteinExistence type="predicted"/>
<dbReference type="InterPro" id="IPR045341">
    <property type="entry name" value="DUF6532"/>
</dbReference>
<dbReference type="AlphaFoldDB" id="A0AAD7KD32"/>
<feature type="compositionally biased region" description="Acidic residues" evidence="1">
    <location>
        <begin position="98"/>
        <end position="107"/>
    </location>
</feature>
<feature type="compositionally biased region" description="Basic and acidic residues" evidence="1">
    <location>
        <begin position="191"/>
        <end position="204"/>
    </location>
</feature>
<sequence length="543" mass="60247">MAPSLPDSSDEEDTQLRPATKSKPRQSRDDLSGNEVLDRRTRDRGQRKPSGKQDQTDKENLEVAQKKLEKALKEVDKAKRQLSQQAKAASLPPPRDDSEPESEDPQSDGEGVISFQSSITPLAPLPSEPPRPTNVLRKLKKAQAPPKISRRAFVAIPEAPSNGSHSDDPDSTSPTHGDMDLDLDDPAVGDRPTHTPDSEHDGRDRHSHNSGNEMPSSSLTHRGRSSGSTGSNKRQQASSPAPPPPAKRTRQDPQFAEGYVAVARAKPKAADYEPVVNALLIRAMAEYSMLILTINAFPALALQILWAKQCFSNACHAADERFKITDRMIKLIRRRGSHIRSQIITACRTLFAPHYKFNRNSTSTATINANRDLSEKLAEGALYHYKDIDAGTGYGENSILADVRKEKLFKKKTCLGVIFASHFDPYPLPTLALEFSVLFMEPVLSKLQHCNNEFSTGEFVFAEFTEKEMAKNYTTHLNDIQRWADMNKNVVDKLRHKWFTRAMGSFAKGSSDAGTHITEAREDALRAELAARTGDTDSETEEV</sequence>
<feature type="compositionally biased region" description="Low complexity" evidence="1">
    <location>
        <begin position="216"/>
        <end position="231"/>
    </location>
</feature>
<feature type="domain" description="DUF6532" evidence="2">
    <location>
        <begin position="282"/>
        <end position="483"/>
    </location>
</feature>
<dbReference type="Proteomes" id="UP001215280">
    <property type="component" value="Unassembled WGS sequence"/>
</dbReference>
<protein>
    <recommendedName>
        <fullName evidence="2">DUF6532 domain-containing protein</fullName>
    </recommendedName>
</protein>
<evidence type="ECO:0000256" key="1">
    <source>
        <dbReference type="SAM" id="MobiDB-lite"/>
    </source>
</evidence>
<keyword evidence="4" id="KW-1185">Reference proteome</keyword>
<evidence type="ECO:0000313" key="4">
    <source>
        <dbReference type="Proteomes" id="UP001215280"/>
    </source>
</evidence>
<gene>
    <name evidence="3" type="ORF">DFH07DRAFT_764396</name>
</gene>
<reference evidence="3" key="1">
    <citation type="submission" date="2023-03" db="EMBL/GenBank/DDBJ databases">
        <title>Massive genome expansion in bonnet fungi (Mycena s.s.) driven by repeated elements and novel gene families across ecological guilds.</title>
        <authorList>
            <consortium name="Lawrence Berkeley National Laboratory"/>
            <person name="Harder C.B."/>
            <person name="Miyauchi S."/>
            <person name="Viragh M."/>
            <person name="Kuo A."/>
            <person name="Thoen E."/>
            <person name="Andreopoulos B."/>
            <person name="Lu D."/>
            <person name="Skrede I."/>
            <person name="Drula E."/>
            <person name="Henrissat B."/>
            <person name="Morin E."/>
            <person name="Kohler A."/>
            <person name="Barry K."/>
            <person name="LaButti K."/>
            <person name="Morin E."/>
            <person name="Salamov A."/>
            <person name="Lipzen A."/>
            <person name="Mereny Z."/>
            <person name="Hegedus B."/>
            <person name="Baldrian P."/>
            <person name="Stursova M."/>
            <person name="Weitz H."/>
            <person name="Taylor A."/>
            <person name="Grigoriev I.V."/>
            <person name="Nagy L.G."/>
            <person name="Martin F."/>
            <person name="Kauserud H."/>
        </authorList>
    </citation>
    <scope>NUCLEOTIDE SEQUENCE</scope>
    <source>
        <strain evidence="3">CBHHK188m</strain>
    </source>
</reference>
<evidence type="ECO:0000313" key="3">
    <source>
        <dbReference type="EMBL" id="KAJ7782229.1"/>
    </source>
</evidence>
<dbReference type="EMBL" id="JARJLG010000003">
    <property type="protein sequence ID" value="KAJ7782229.1"/>
    <property type="molecule type" value="Genomic_DNA"/>
</dbReference>
<name>A0AAD7KD32_9AGAR</name>
<feature type="region of interest" description="Disordered" evidence="1">
    <location>
        <begin position="1"/>
        <end position="253"/>
    </location>
</feature>